<name>A0A3P7P0Y7_9FIRM</name>
<dbReference type="AlphaFoldDB" id="A0A3P7P0Y7"/>
<evidence type="ECO:0000313" key="2">
    <source>
        <dbReference type="EMBL" id="VDN47130.1"/>
    </source>
</evidence>
<feature type="transmembrane region" description="Helical" evidence="1">
    <location>
        <begin position="7"/>
        <end position="23"/>
    </location>
</feature>
<proteinExistence type="predicted"/>
<keyword evidence="1" id="KW-0472">Membrane</keyword>
<dbReference type="Proteomes" id="UP000279029">
    <property type="component" value="Chromosome"/>
</dbReference>
<feature type="transmembrane region" description="Helical" evidence="1">
    <location>
        <begin position="29"/>
        <end position="48"/>
    </location>
</feature>
<evidence type="ECO:0000313" key="3">
    <source>
        <dbReference type="Proteomes" id="UP000279029"/>
    </source>
</evidence>
<sequence>MVGSHTLFLYIIIFLLPILIRGLEYAFYVIGAILVTLSIRVVFGYIGTRLSNEKWSFRVNDGGFYLDAYSWQSV</sequence>
<keyword evidence="1" id="KW-0812">Transmembrane</keyword>
<keyword evidence="1" id="KW-1133">Transmembrane helix</keyword>
<accession>A0A3P7P0Y7</accession>
<gene>
    <name evidence="2" type="ORF">PATL70BA_1250</name>
</gene>
<keyword evidence="3" id="KW-1185">Reference proteome</keyword>
<evidence type="ECO:0000256" key="1">
    <source>
        <dbReference type="SAM" id="Phobius"/>
    </source>
</evidence>
<organism evidence="2 3">
    <name type="scientific">Petrocella atlantisensis</name>
    <dbReference type="NCBI Taxonomy" id="2173034"/>
    <lineage>
        <taxon>Bacteria</taxon>
        <taxon>Bacillati</taxon>
        <taxon>Bacillota</taxon>
        <taxon>Clostridia</taxon>
        <taxon>Lachnospirales</taxon>
        <taxon>Vallitaleaceae</taxon>
        <taxon>Petrocella</taxon>
    </lineage>
</organism>
<dbReference type="KEGG" id="cbar:PATL70BA_1250"/>
<protein>
    <submittedName>
        <fullName evidence="2">Uncharacterized protein</fullName>
    </submittedName>
</protein>
<reference evidence="2 3" key="1">
    <citation type="submission" date="2018-09" db="EMBL/GenBank/DDBJ databases">
        <authorList>
            <person name="Postec A."/>
        </authorList>
    </citation>
    <scope>NUCLEOTIDE SEQUENCE [LARGE SCALE GENOMIC DNA]</scope>
    <source>
        <strain evidence="2">70B-A</strain>
    </source>
</reference>
<dbReference type="EMBL" id="LR130778">
    <property type="protein sequence ID" value="VDN47130.1"/>
    <property type="molecule type" value="Genomic_DNA"/>
</dbReference>